<dbReference type="OrthoDB" id="9803828at2"/>
<proteinExistence type="inferred from homology"/>
<dbReference type="HOGENOM" id="CLU_012494_0_1_11"/>
<dbReference type="PANTHER" id="PTHR48081:SF6">
    <property type="entry name" value="PEPTIDASE S9 PROLYL OLIGOPEPTIDASE CATALYTIC DOMAIN-CONTAINING PROTEIN"/>
    <property type="match status" value="1"/>
</dbReference>
<dbReference type="AlphaFoldDB" id="C5C522"/>
<dbReference type="GO" id="GO:0016787">
    <property type="term" value="F:hydrolase activity"/>
    <property type="evidence" value="ECO:0007669"/>
    <property type="project" value="UniProtKB-KW"/>
</dbReference>
<keyword evidence="3" id="KW-0472">Membrane</keyword>
<evidence type="ECO:0000259" key="4">
    <source>
        <dbReference type="Pfam" id="PF07859"/>
    </source>
</evidence>
<dbReference type="PANTHER" id="PTHR48081">
    <property type="entry name" value="AB HYDROLASE SUPERFAMILY PROTEIN C4A8.06C"/>
    <property type="match status" value="1"/>
</dbReference>
<dbReference type="SUPFAM" id="SSF53474">
    <property type="entry name" value="alpha/beta-Hydrolases"/>
    <property type="match status" value="1"/>
</dbReference>
<evidence type="ECO:0000313" key="5">
    <source>
        <dbReference type="EMBL" id="ACQ82162.1"/>
    </source>
</evidence>
<dbReference type="STRING" id="471853.Bcav_3921"/>
<name>C5C522_BEUC1</name>
<evidence type="ECO:0000256" key="2">
    <source>
        <dbReference type="ARBA" id="ARBA00022801"/>
    </source>
</evidence>
<dbReference type="KEGG" id="bcv:Bcav_3921"/>
<organism evidence="5 6">
    <name type="scientific">Beutenbergia cavernae (strain ATCC BAA-8 / DSM 12333 / CCUG 43141 / JCM 11478 / NBRC 16432 / NCIMB 13614 / HKI 0122)</name>
    <dbReference type="NCBI Taxonomy" id="471853"/>
    <lineage>
        <taxon>Bacteria</taxon>
        <taxon>Bacillati</taxon>
        <taxon>Actinomycetota</taxon>
        <taxon>Actinomycetes</taxon>
        <taxon>Micrococcales</taxon>
        <taxon>Beutenbergiaceae</taxon>
        <taxon>Beutenbergia</taxon>
    </lineage>
</organism>
<reference evidence="5 6" key="1">
    <citation type="journal article" date="2009" name="Stand. Genomic Sci.">
        <title>Complete genome sequence of Beutenbergia cavernae type strain (HKI 0122).</title>
        <authorList>
            <person name="Land M."/>
            <person name="Pukall R."/>
            <person name="Abt B."/>
            <person name="Goker M."/>
            <person name="Rohde M."/>
            <person name="Glavina Del Rio T."/>
            <person name="Tice H."/>
            <person name="Copeland A."/>
            <person name="Cheng J.F."/>
            <person name="Lucas S."/>
            <person name="Chen F."/>
            <person name="Nolan M."/>
            <person name="Bruce D."/>
            <person name="Goodwin L."/>
            <person name="Pitluck S."/>
            <person name="Ivanova N."/>
            <person name="Mavromatis K."/>
            <person name="Ovchinnikova G."/>
            <person name="Pati A."/>
            <person name="Chen A."/>
            <person name="Palaniappan K."/>
            <person name="Hauser L."/>
            <person name="Chang Y.J."/>
            <person name="Jefferies C.C."/>
            <person name="Saunders E."/>
            <person name="Brettin T."/>
            <person name="Detter J.C."/>
            <person name="Han C."/>
            <person name="Chain P."/>
            <person name="Bristow J."/>
            <person name="Eisen J.A."/>
            <person name="Markowitz V."/>
            <person name="Hugenholtz P."/>
            <person name="Kyrpides N.C."/>
            <person name="Klenk H.P."/>
            <person name="Lapidus A."/>
        </authorList>
    </citation>
    <scope>NUCLEOTIDE SEQUENCE [LARGE SCALE GENOMIC DNA]</scope>
    <source>
        <strain evidence="6">ATCC BAA-8 / DSM 12333 / NBRC 16432</strain>
    </source>
</reference>
<sequence length="351" mass="36762">MDTVDRAAGDDGATGPSRRRRRWRVAAIAAVVLAVAVGVPLLVYQVSVQPGVAIARGVFERGDAVIAGPGVPIERDTVSTHLAIPVPVDGAPDARLDVYAPRDAEAGADLPVVLWIHGGGFISGSPAALAGYTTVLADAGYVVASLEYSLAPEVRYPAPVLQAEAALTYLRENAATYGGDASRVVVGGDSAGAQIASQVAAVETSPALADEMGVTPALGPDELRGAILFCGLYDMDTVGSTGFPGLRTFLWSYTGHRDWWMFPAIDQLSTTQQVTGAYPATLLAVGDADPFEPQAQELAAALDGSDVDVSTVFWEDAGLGHEYQFDFRRPEARETLDATLAFLTRVTEEGS</sequence>
<dbReference type="Pfam" id="PF07859">
    <property type="entry name" value="Abhydrolase_3"/>
    <property type="match status" value="1"/>
</dbReference>
<keyword evidence="3" id="KW-1133">Transmembrane helix</keyword>
<dbReference type="RefSeq" id="WP_015884399.1">
    <property type="nucleotide sequence ID" value="NC_012669.1"/>
</dbReference>
<gene>
    <name evidence="5" type="ordered locus">Bcav_3921</name>
</gene>
<dbReference type="InterPro" id="IPR002168">
    <property type="entry name" value="Lipase_GDXG_HIS_AS"/>
</dbReference>
<feature type="domain" description="Alpha/beta hydrolase fold-3" evidence="4">
    <location>
        <begin position="113"/>
        <end position="317"/>
    </location>
</feature>
<protein>
    <submittedName>
        <fullName evidence="5">Alpha/beta hydrolase fold-3 domain protein</fullName>
    </submittedName>
</protein>
<dbReference type="InterPro" id="IPR050300">
    <property type="entry name" value="GDXG_lipolytic_enzyme"/>
</dbReference>
<dbReference type="PROSITE" id="PS01173">
    <property type="entry name" value="LIPASE_GDXG_HIS"/>
    <property type="match status" value="1"/>
</dbReference>
<keyword evidence="2 5" id="KW-0378">Hydrolase</keyword>
<dbReference type="InterPro" id="IPR029058">
    <property type="entry name" value="AB_hydrolase_fold"/>
</dbReference>
<dbReference type="eggNOG" id="COG0657">
    <property type="taxonomic scope" value="Bacteria"/>
</dbReference>
<evidence type="ECO:0000256" key="3">
    <source>
        <dbReference type="SAM" id="Phobius"/>
    </source>
</evidence>
<dbReference type="EMBL" id="CP001618">
    <property type="protein sequence ID" value="ACQ82162.1"/>
    <property type="molecule type" value="Genomic_DNA"/>
</dbReference>
<dbReference type="InterPro" id="IPR013094">
    <property type="entry name" value="AB_hydrolase_3"/>
</dbReference>
<accession>C5C522</accession>
<evidence type="ECO:0000256" key="1">
    <source>
        <dbReference type="ARBA" id="ARBA00010515"/>
    </source>
</evidence>
<feature type="transmembrane region" description="Helical" evidence="3">
    <location>
        <begin position="25"/>
        <end position="44"/>
    </location>
</feature>
<evidence type="ECO:0000313" key="6">
    <source>
        <dbReference type="Proteomes" id="UP000007962"/>
    </source>
</evidence>
<keyword evidence="3" id="KW-0812">Transmembrane</keyword>
<dbReference type="Proteomes" id="UP000007962">
    <property type="component" value="Chromosome"/>
</dbReference>
<dbReference type="Gene3D" id="3.40.50.1820">
    <property type="entry name" value="alpha/beta hydrolase"/>
    <property type="match status" value="1"/>
</dbReference>
<comment type="similarity">
    <text evidence="1">Belongs to the 'GDXG' lipolytic enzyme family.</text>
</comment>
<keyword evidence="6" id="KW-1185">Reference proteome</keyword>